<dbReference type="PANTHER" id="PTHR23159:SF31">
    <property type="entry name" value="CENTROSOME-ASSOCIATED PROTEIN CEP250 ISOFORM X1"/>
    <property type="match status" value="1"/>
</dbReference>
<dbReference type="PANTHER" id="PTHR23159">
    <property type="entry name" value="CENTROSOMAL PROTEIN 2"/>
    <property type="match status" value="1"/>
</dbReference>
<keyword evidence="1" id="KW-0175">Coiled coil</keyword>
<reference evidence="2 3" key="1">
    <citation type="submission" date="2017-03" db="EMBL/GenBank/DDBJ databases">
        <title>Genome of the blue death feigning beetle - Asbolus verrucosus.</title>
        <authorList>
            <person name="Rider S.D."/>
        </authorList>
    </citation>
    <scope>NUCLEOTIDE SEQUENCE [LARGE SCALE GENOMIC DNA]</scope>
    <source>
        <strain evidence="2">Butters</strain>
        <tissue evidence="2">Head and leg muscle</tissue>
    </source>
</reference>
<keyword evidence="3" id="KW-1185">Reference proteome</keyword>
<sequence length="918" mass="108171">NISSNTSIVSGLSGYQGEFLELKRLIDPTKFVEAPRVNNSTDHSQKNVISYYENRIHNLNTQLQNSLKQNEKYKNDLYDLQRKVDLSHNDKIEKLLRQNNQLEAYLEAANNQIQRLIKIYSIKDNQTDVALLQDKIVYLEKHNHDLQLQNSLLSNQINQCIYQKINNQCKPVDMNSGNDSFNNDVERVTSHYEVTIKDLTDDVARIRSSFEDQQNSLDKLTKENSDLLTKYLSLQNSLKEKESTVERLDNSKRDLKMKLAVVLDKEHAHNTTLLYLRKIISGFKIELCTKNQEKEYIEKSVKTVKEQFKVLKNKYSILKEELNKKNKEILQLQFDKQELYMKNNWKTCELERMKQKDIAISKLQEKMALLLKNENDLKLENCQQIKEIESIIQKNMKLQKNLDELQIKYSTMDQRYEKILSENSREMDRITGLLRIKENIILNLEDNLEALKKELPKQHKNLEKKVYLDDNKKQLIENNLKMQKSLRNFITNNCANISLNNENIEDILEYVCKLCQFVDCINVSSQHDDVIYDNQLGHVKALLSKIDSYFQLINKETKAKDDIIFNLKKNRNILKKYVTNHIERLQDKCKNLQDKNEENTHMLLKLLNQGNSTAHNWNEEIKYLQVQLQVKIREQKDKQKKIIKMSDDLMTSGPPSNFVFIVGKNQELLFKFSVVSSDYNNNIIKMETLNEENKQLSAKVNNYENMLSQEKSFNDHLKAEITAEKENILKVCTDKDHLNKKMEKITEKNSYLQKEVQHLNSCLQQKAEELKELQARKEQLESNWSRKDNDMQNIVTALKTQLHLFKNEMDTIRNDKFFLQRLCNDLKIALKAHVNHNKVLKEYVNNLFKEKECSLSILSDFPSPSRYDDGYINRLLQENRAPLEEKPLSDIQECLDTLRKEIVVLQKEIMEKNILDDN</sequence>
<feature type="coiled-coil region" evidence="1">
    <location>
        <begin position="735"/>
        <end position="790"/>
    </location>
</feature>
<dbReference type="STRING" id="1661398.A0A482W606"/>
<dbReference type="EMBL" id="QDEB01028495">
    <property type="protein sequence ID" value="RZC40153.1"/>
    <property type="molecule type" value="Genomic_DNA"/>
</dbReference>
<evidence type="ECO:0000313" key="3">
    <source>
        <dbReference type="Proteomes" id="UP000292052"/>
    </source>
</evidence>
<feature type="coiled-coil region" evidence="1">
    <location>
        <begin position="888"/>
        <end position="915"/>
    </location>
</feature>
<feature type="coiled-coil region" evidence="1">
    <location>
        <begin position="203"/>
        <end position="258"/>
    </location>
</feature>
<proteinExistence type="predicted"/>
<feature type="coiled-coil region" evidence="1">
    <location>
        <begin position="56"/>
        <end position="119"/>
    </location>
</feature>
<dbReference type="AlphaFoldDB" id="A0A482W606"/>
<protein>
    <submittedName>
        <fullName evidence="2">Leucine-rich repeat-containing protein</fullName>
    </submittedName>
</protein>
<feature type="coiled-coil region" evidence="1">
    <location>
        <begin position="575"/>
        <end position="602"/>
    </location>
</feature>
<organism evidence="2 3">
    <name type="scientific">Asbolus verrucosus</name>
    <name type="common">Desert ironclad beetle</name>
    <dbReference type="NCBI Taxonomy" id="1661398"/>
    <lineage>
        <taxon>Eukaryota</taxon>
        <taxon>Metazoa</taxon>
        <taxon>Ecdysozoa</taxon>
        <taxon>Arthropoda</taxon>
        <taxon>Hexapoda</taxon>
        <taxon>Insecta</taxon>
        <taxon>Pterygota</taxon>
        <taxon>Neoptera</taxon>
        <taxon>Endopterygota</taxon>
        <taxon>Coleoptera</taxon>
        <taxon>Polyphaga</taxon>
        <taxon>Cucujiformia</taxon>
        <taxon>Tenebrionidae</taxon>
        <taxon>Pimeliinae</taxon>
        <taxon>Asbolus</taxon>
    </lineage>
</organism>
<comment type="caution">
    <text evidence="2">The sequence shown here is derived from an EMBL/GenBank/DDBJ whole genome shotgun (WGS) entry which is preliminary data.</text>
</comment>
<accession>A0A482W606</accession>
<gene>
    <name evidence="2" type="ORF">BDFB_004413</name>
</gene>
<feature type="coiled-coil region" evidence="1">
    <location>
        <begin position="301"/>
        <end position="335"/>
    </location>
</feature>
<dbReference type="Proteomes" id="UP000292052">
    <property type="component" value="Unassembled WGS sequence"/>
</dbReference>
<feature type="non-terminal residue" evidence="2">
    <location>
        <position position="1"/>
    </location>
</feature>
<feature type="coiled-coil region" evidence="1">
    <location>
        <begin position="679"/>
        <end position="706"/>
    </location>
</feature>
<name>A0A482W606_ASBVE</name>
<feature type="coiled-coil region" evidence="1">
    <location>
        <begin position="360"/>
        <end position="465"/>
    </location>
</feature>
<dbReference type="OrthoDB" id="2286360at2759"/>
<evidence type="ECO:0000256" key="1">
    <source>
        <dbReference type="SAM" id="Coils"/>
    </source>
</evidence>
<feature type="non-terminal residue" evidence="2">
    <location>
        <position position="918"/>
    </location>
</feature>
<evidence type="ECO:0000313" key="2">
    <source>
        <dbReference type="EMBL" id="RZC40153.1"/>
    </source>
</evidence>